<evidence type="ECO:0000256" key="2">
    <source>
        <dbReference type="ARBA" id="ARBA00022801"/>
    </source>
</evidence>
<organism evidence="3 4">
    <name type="scientific">Polymorphobacter multimanifer</name>
    <dbReference type="NCBI Taxonomy" id="1070431"/>
    <lineage>
        <taxon>Bacteria</taxon>
        <taxon>Pseudomonadati</taxon>
        <taxon>Pseudomonadota</taxon>
        <taxon>Alphaproteobacteria</taxon>
        <taxon>Sphingomonadales</taxon>
        <taxon>Sphingosinicellaceae</taxon>
        <taxon>Polymorphobacter</taxon>
    </lineage>
</organism>
<dbReference type="EMBL" id="JACIIV010000008">
    <property type="protein sequence ID" value="MBB6227136.1"/>
    <property type="molecule type" value="Genomic_DNA"/>
</dbReference>
<dbReference type="GO" id="GO:0016787">
    <property type="term" value="F:hydrolase activity"/>
    <property type="evidence" value="ECO:0007669"/>
    <property type="project" value="UniProtKB-KW"/>
</dbReference>
<dbReference type="AlphaFoldDB" id="A0A841L4D6"/>
<protein>
    <submittedName>
        <fullName evidence="3">Poly(Hydroxyalkanoate) depolymerase family esterase</fullName>
    </submittedName>
</protein>
<evidence type="ECO:0000313" key="4">
    <source>
        <dbReference type="Proteomes" id="UP000538147"/>
    </source>
</evidence>
<accession>A0A841L4D6</accession>
<dbReference type="Pfam" id="PF10503">
    <property type="entry name" value="Esterase_PHB"/>
    <property type="match status" value="1"/>
</dbReference>
<comment type="caution">
    <text evidence="3">The sequence shown here is derived from an EMBL/GenBank/DDBJ whole genome shotgun (WGS) entry which is preliminary data.</text>
</comment>
<proteinExistence type="predicted"/>
<evidence type="ECO:0000313" key="3">
    <source>
        <dbReference type="EMBL" id="MBB6227136.1"/>
    </source>
</evidence>
<gene>
    <name evidence="3" type="ORF">FHS79_001300</name>
</gene>
<dbReference type="SUPFAM" id="SSF53474">
    <property type="entry name" value="alpha/beta-Hydrolases"/>
    <property type="match status" value="2"/>
</dbReference>
<dbReference type="Proteomes" id="UP000538147">
    <property type="component" value="Unassembled WGS sequence"/>
</dbReference>
<sequence>MALHGCTQTAALYARASGWQALAARHDFALLLPEQTKRNNQSLCFSWFDPNAVRHGEGAAILRMVDTVSAAHGLDPSRCYITGLSAGAAMLLALLEAHPGRFAAAAPLAGVPAGAALDVASGLNAMAGGVPAAAQLARHVPQSPPPLSLWHGLADDRVHPRNAEHLAIAWALAGGTVESHLIPGLGHAQPIGPDGTPGQHFVRGLGDSTSEIAHFFGLH</sequence>
<keyword evidence="1" id="KW-0732">Signal</keyword>
<dbReference type="InterPro" id="IPR010126">
    <property type="entry name" value="Esterase_phb"/>
</dbReference>
<dbReference type="InterPro" id="IPR029058">
    <property type="entry name" value="AB_hydrolase_fold"/>
</dbReference>
<dbReference type="InterPro" id="IPR050955">
    <property type="entry name" value="Plant_Biomass_Hydrol_Est"/>
</dbReference>
<dbReference type="NCBIfam" id="TIGR01840">
    <property type="entry name" value="esterase_phb"/>
    <property type="match status" value="1"/>
</dbReference>
<dbReference type="PANTHER" id="PTHR43037:SF1">
    <property type="entry name" value="BLL1128 PROTEIN"/>
    <property type="match status" value="1"/>
</dbReference>
<dbReference type="Gene3D" id="3.40.50.1820">
    <property type="entry name" value="alpha/beta hydrolase"/>
    <property type="match status" value="1"/>
</dbReference>
<dbReference type="PANTHER" id="PTHR43037">
    <property type="entry name" value="UNNAMED PRODUCT-RELATED"/>
    <property type="match status" value="1"/>
</dbReference>
<reference evidence="3 4" key="1">
    <citation type="submission" date="2020-08" db="EMBL/GenBank/DDBJ databases">
        <title>Genomic Encyclopedia of Type Strains, Phase IV (KMG-IV): sequencing the most valuable type-strain genomes for metagenomic binning, comparative biology and taxonomic classification.</title>
        <authorList>
            <person name="Goeker M."/>
        </authorList>
    </citation>
    <scope>NUCLEOTIDE SEQUENCE [LARGE SCALE GENOMIC DNA]</scope>
    <source>
        <strain evidence="3 4">DSM 102189</strain>
    </source>
</reference>
<dbReference type="GO" id="GO:0005576">
    <property type="term" value="C:extracellular region"/>
    <property type="evidence" value="ECO:0007669"/>
    <property type="project" value="InterPro"/>
</dbReference>
<keyword evidence="2" id="KW-0378">Hydrolase</keyword>
<name>A0A841L4D6_9SPHN</name>
<evidence type="ECO:0000256" key="1">
    <source>
        <dbReference type="ARBA" id="ARBA00022729"/>
    </source>
</evidence>
<keyword evidence="4" id="KW-1185">Reference proteome</keyword>